<dbReference type="EMBL" id="KQ947404">
    <property type="protein sequence ID" value="KUJ23961.1"/>
    <property type="molecule type" value="Genomic_DNA"/>
</dbReference>
<dbReference type="RefSeq" id="XP_018078316.1">
    <property type="nucleotide sequence ID" value="XM_018211354.1"/>
</dbReference>
<name>A0A194XUZ9_MOLSC</name>
<dbReference type="AlphaFoldDB" id="A0A194XUZ9"/>
<evidence type="ECO:0000313" key="5">
    <source>
        <dbReference type="Proteomes" id="UP000070700"/>
    </source>
</evidence>
<dbReference type="PANTHER" id="PTHR23520">
    <property type="entry name" value="TRANSPORTER, PUTATIVE (AFU_ORTHOLOGUE AFUA_3G04000)-RELATED"/>
    <property type="match status" value="1"/>
</dbReference>
<dbReference type="PROSITE" id="PS50850">
    <property type="entry name" value="MFS"/>
    <property type="match status" value="1"/>
</dbReference>
<evidence type="ECO:0000313" key="4">
    <source>
        <dbReference type="EMBL" id="KUJ23961.1"/>
    </source>
</evidence>
<keyword evidence="2" id="KW-0812">Transmembrane</keyword>
<dbReference type="Proteomes" id="UP000070700">
    <property type="component" value="Unassembled WGS sequence"/>
</dbReference>
<keyword evidence="2" id="KW-0472">Membrane</keyword>
<dbReference type="OrthoDB" id="10027823at2759"/>
<dbReference type="Pfam" id="PF07690">
    <property type="entry name" value="MFS_1"/>
    <property type="match status" value="1"/>
</dbReference>
<dbReference type="GO" id="GO:0022857">
    <property type="term" value="F:transmembrane transporter activity"/>
    <property type="evidence" value="ECO:0007669"/>
    <property type="project" value="InterPro"/>
</dbReference>
<dbReference type="InterPro" id="IPR020846">
    <property type="entry name" value="MFS_dom"/>
</dbReference>
<feature type="transmembrane region" description="Helical" evidence="2">
    <location>
        <begin position="418"/>
        <end position="441"/>
    </location>
</feature>
<feature type="domain" description="Major facilitator superfamily (MFS) profile" evidence="3">
    <location>
        <begin position="24"/>
        <end position="445"/>
    </location>
</feature>
<feature type="transmembrane region" description="Helical" evidence="2">
    <location>
        <begin position="154"/>
        <end position="175"/>
    </location>
</feature>
<dbReference type="GO" id="GO:0000329">
    <property type="term" value="C:fungal-type vacuole membrane"/>
    <property type="evidence" value="ECO:0007669"/>
    <property type="project" value="TreeGrafter"/>
</dbReference>
<sequence length="461" mass="49895">MASRFHHKVLEEIGLSSLWSSTLDTKLLCMQRFARHFAYGGVALILVAYLDELSISKTRIGLFMTLTLVGDTIISLFLTAFADGLGRKATLAVGALLMSASGVTFALSGNYWVLLLAAIFGVISPSGNEIGPFRAIEESILAQLTPVAKRRDIYAWYSLTGSAAIACSMVLSGWLVNHLREDLKWTAIRSYRVIFWGYALVGMIKFLLAISLSKAVEVNKEKEIPTAVDPETTPLLGNNSDEPERKTKSSIRALLPNISIESRPIILNLCLLFAVDSFASGLSPISWITFFFKDKFSLAEGKLGTIFFVTSAISAVSVPLGSSIARRFGNIKTMVFTHLPSGIFLALMPIPSSLPLAATFLILRSCSISMDSAPRTAFLAAVVLPRERTAVMGLLNVVRTSAQCIGPLISGVLAGKNAISWAFVAAGCLKAAYDLGMLAVFAGHKMREERNEGDEDNAPER</sequence>
<gene>
    <name evidence="4" type="ORF">LY89DRAFT_633714</name>
</gene>
<protein>
    <submittedName>
        <fullName evidence="4">MFS general substrate transporter</fullName>
    </submittedName>
</protein>
<feature type="transmembrane region" description="Helical" evidence="2">
    <location>
        <begin position="265"/>
        <end position="291"/>
    </location>
</feature>
<evidence type="ECO:0000256" key="2">
    <source>
        <dbReference type="SAM" id="Phobius"/>
    </source>
</evidence>
<accession>A0A194XUZ9</accession>
<feature type="transmembrane region" description="Helical" evidence="2">
    <location>
        <begin position="195"/>
        <end position="212"/>
    </location>
</feature>
<dbReference type="InParanoid" id="A0A194XUZ9"/>
<comment type="subcellular location">
    <subcellularLocation>
        <location evidence="1">Membrane</location>
        <topology evidence="1">Multi-pass membrane protein</topology>
    </subcellularLocation>
</comment>
<dbReference type="InterPro" id="IPR036259">
    <property type="entry name" value="MFS_trans_sf"/>
</dbReference>
<organism evidence="4 5">
    <name type="scientific">Mollisia scopiformis</name>
    <name type="common">Conifer needle endophyte fungus</name>
    <name type="synonym">Phialocephala scopiformis</name>
    <dbReference type="NCBI Taxonomy" id="149040"/>
    <lineage>
        <taxon>Eukaryota</taxon>
        <taxon>Fungi</taxon>
        <taxon>Dikarya</taxon>
        <taxon>Ascomycota</taxon>
        <taxon>Pezizomycotina</taxon>
        <taxon>Leotiomycetes</taxon>
        <taxon>Helotiales</taxon>
        <taxon>Mollisiaceae</taxon>
        <taxon>Mollisia</taxon>
    </lineage>
</organism>
<evidence type="ECO:0000256" key="1">
    <source>
        <dbReference type="ARBA" id="ARBA00004141"/>
    </source>
</evidence>
<dbReference type="InterPro" id="IPR011701">
    <property type="entry name" value="MFS"/>
</dbReference>
<feature type="transmembrane region" description="Helical" evidence="2">
    <location>
        <begin position="303"/>
        <end position="321"/>
    </location>
</feature>
<feature type="transmembrane region" description="Helical" evidence="2">
    <location>
        <begin position="342"/>
        <end position="363"/>
    </location>
</feature>
<dbReference type="SUPFAM" id="SSF103473">
    <property type="entry name" value="MFS general substrate transporter"/>
    <property type="match status" value="1"/>
</dbReference>
<dbReference type="PANTHER" id="PTHR23520:SF5">
    <property type="entry name" value="TRANSPORTER, PUTATIVE (AFU_ORTHOLOGUE AFUA_3G04000)-RELATED"/>
    <property type="match status" value="1"/>
</dbReference>
<reference evidence="4 5" key="1">
    <citation type="submission" date="2015-10" db="EMBL/GenBank/DDBJ databases">
        <title>Full genome of DAOMC 229536 Phialocephala scopiformis, a fungal endophyte of spruce producing the potent anti-insectan compound rugulosin.</title>
        <authorList>
            <consortium name="DOE Joint Genome Institute"/>
            <person name="Walker A.K."/>
            <person name="Frasz S.L."/>
            <person name="Seifert K.A."/>
            <person name="Miller J.D."/>
            <person name="Mondo S.J."/>
            <person name="Labutti K."/>
            <person name="Lipzen A."/>
            <person name="Dockter R."/>
            <person name="Kennedy M."/>
            <person name="Grigoriev I.V."/>
            <person name="Spatafora J.W."/>
        </authorList>
    </citation>
    <scope>NUCLEOTIDE SEQUENCE [LARGE SCALE GENOMIC DNA]</scope>
    <source>
        <strain evidence="4 5">CBS 120377</strain>
    </source>
</reference>
<dbReference type="Gene3D" id="1.20.1250.20">
    <property type="entry name" value="MFS general substrate transporter like domains"/>
    <property type="match status" value="1"/>
</dbReference>
<feature type="transmembrane region" description="Helical" evidence="2">
    <location>
        <begin position="89"/>
        <end position="107"/>
    </location>
</feature>
<dbReference type="KEGG" id="psco:LY89DRAFT_633714"/>
<feature type="transmembrane region" description="Helical" evidence="2">
    <location>
        <begin position="62"/>
        <end position="82"/>
    </location>
</feature>
<dbReference type="GeneID" id="28821080"/>
<feature type="transmembrane region" description="Helical" evidence="2">
    <location>
        <begin position="33"/>
        <end position="50"/>
    </location>
</feature>
<keyword evidence="2" id="KW-1133">Transmembrane helix</keyword>
<dbReference type="FunCoup" id="A0A194XUZ9">
    <property type="interactions" value="142"/>
</dbReference>
<proteinExistence type="predicted"/>
<keyword evidence="5" id="KW-1185">Reference proteome</keyword>
<evidence type="ECO:0000259" key="3">
    <source>
        <dbReference type="PROSITE" id="PS50850"/>
    </source>
</evidence>
<feature type="transmembrane region" description="Helical" evidence="2">
    <location>
        <begin position="113"/>
        <end position="133"/>
    </location>
</feature>